<dbReference type="AlphaFoldDB" id="A0ABC8R3J2"/>
<reference evidence="1 2" key="1">
    <citation type="submission" date="2024-02" db="EMBL/GenBank/DDBJ databases">
        <authorList>
            <person name="Vignale AGUSTIN F."/>
            <person name="Sosa J E."/>
            <person name="Modenutti C."/>
        </authorList>
    </citation>
    <scope>NUCLEOTIDE SEQUENCE [LARGE SCALE GENOMIC DNA]</scope>
</reference>
<gene>
    <name evidence="1" type="ORF">ILEXP_LOCUS4196</name>
</gene>
<dbReference type="EMBL" id="CAUOFW020000806">
    <property type="protein sequence ID" value="CAK9137173.1"/>
    <property type="molecule type" value="Genomic_DNA"/>
</dbReference>
<evidence type="ECO:0000313" key="1">
    <source>
        <dbReference type="EMBL" id="CAK9137173.1"/>
    </source>
</evidence>
<comment type="caution">
    <text evidence="1">The sequence shown here is derived from an EMBL/GenBank/DDBJ whole genome shotgun (WGS) entry which is preliminary data.</text>
</comment>
<protein>
    <submittedName>
        <fullName evidence="1">Uncharacterized protein</fullName>
    </submittedName>
</protein>
<dbReference type="Proteomes" id="UP001642360">
    <property type="component" value="Unassembled WGS sequence"/>
</dbReference>
<organism evidence="1 2">
    <name type="scientific">Ilex paraguariensis</name>
    <name type="common">yerba mate</name>
    <dbReference type="NCBI Taxonomy" id="185542"/>
    <lineage>
        <taxon>Eukaryota</taxon>
        <taxon>Viridiplantae</taxon>
        <taxon>Streptophyta</taxon>
        <taxon>Embryophyta</taxon>
        <taxon>Tracheophyta</taxon>
        <taxon>Spermatophyta</taxon>
        <taxon>Magnoliopsida</taxon>
        <taxon>eudicotyledons</taxon>
        <taxon>Gunneridae</taxon>
        <taxon>Pentapetalae</taxon>
        <taxon>asterids</taxon>
        <taxon>campanulids</taxon>
        <taxon>Aquifoliales</taxon>
        <taxon>Aquifoliaceae</taxon>
        <taxon>Ilex</taxon>
    </lineage>
</organism>
<sequence length="117" mass="13053">MELWSLKVKETTAVMFLFSVQNGSFLLSEIDTENTVQCILETQHDNQNITEGNLGKYMSQCCTKAIPHPKAHDGQKLPPGKGGKPRWILQSEQEFSCPMLACLPPVLIEAETCSKMI</sequence>
<proteinExistence type="predicted"/>
<evidence type="ECO:0000313" key="2">
    <source>
        <dbReference type="Proteomes" id="UP001642360"/>
    </source>
</evidence>
<accession>A0ABC8R3J2</accession>
<keyword evidence="2" id="KW-1185">Reference proteome</keyword>
<name>A0ABC8R3J2_9AQUA</name>